<dbReference type="Pfam" id="PF13581">
    <property type="entry name" value="HATPase_c_2"/>
    <property type="match status" value="1"/>
</dbReference>
<keyword evidence="5" id="KW-1185">Reference proteome</keyword>
<evidence type="ECO:0000256" key="2">
    <source>
        <dbReference type="SAM" id="MobiDB-lite"/>
    </source>
</evidence>
<feature type="domain" description="Histidine kinase/HSP90-like ATPase" evidence="3">
    <location>
        <begin position="130"/>
        <end position="239"/>
    </location>
</feature>
<dbReference type="InterPro" id="IPR036890">
    <property type="entry name" value="HATPase_C_sf"/>
</dbReference>
<evidence type="ECO:0000313" key="4">
    <source>
        <dbReference type="EMBL" id="GGZ32212.1"/>
    </source>
</evidence>
<dbReference type="EMBL" id="BMVW01000016">
    <property type="protein sequence ID" value="GGZ32212.1"/>
    <property type="molecule type" value="Genomic_DNA"/>
</dbReference>
<reference evidence="4" key="2">
    <citation type="submission" date="2020-09" db="EMBL/GenBank/DDBJ databases">
        <authorList>
            <person name="Sun Q."/>
            <person name="Ohkuma M."/>
        </authorList>
    </citation>
    <scope>NUCLEOTIDE SEQUENCE</scope>
    <source>
        <strain evidence="4">JCM 4815</strain>
    </source>
</reference>
<evidence type="ECO:0000259" key="3">
    <source>
        <dbReference type="Pfam" id="PF13581"/>
    </source>
</evidence>
<dbReference type="PANTHER" id="PTHR35526:SF3">
    <property type="entry name" value="ANTI-SIGMA-F FACTOR RSBW"/>
    <property type="match status" value="1"/>
</dbReference>
<dbReference type="Gene3D" id="3.30.565.10">
    <property type="entry name" value="Histidine kinase-like ATPase, C-terminal domain"/>
    <property type="match status" value="1"/>
</dbReference>
<protein>
    <recommendedName>
        <fullName evidence="3">Histidine kinase/HSP90-like ATPase domain-containing protein</fullName>
    </recommendedName>
</protein>
<name>A0A918Q501_9ACTN</name>
<dbReference type="Proteomes" id="UP000622166">
    <property type="component" value="Unassembled WGS sequence"/>
</dbReference>
<dbReference type="AlphaFoldDB" id="A0A918Q501"/>
<proteinExistence type="predicted"/>
<sequence length="246" mass="27045">MRYRRARSAWRPTRRPECTFRYAVSAFYLGMEPLSCLTVVRVDGVRSNAYAQWLRIQYDCAVPDPGMDLSNVFEQEGFGIGVRAGVMKRQARGGGSMGVGTSSTEKVEAATDSAPDRPGTGQLRRRLGRADLRAVAEARRALRELLGRWGKPGRSDVAELLTSELVTNALIHTDHDAVLTATVTPRGLRVEVRDFVARRPLLQVPDADCDTHGRGLLLVQSLADAWGVRSHGVGKSVWFELNADVA</sequence>
<accession>A0A918Q501</accession>
<reference evidence="4" key="1">
    <citation type="journal article" date="2014" name="Int. J. Syst. Evol. Microbiol.">
        <title>Complete genome sequence of Corynebacterium casei LMG S-19264T (=DSM 44701T), isolated from a smear-ripened cheese.</title>
        <authorList>
            <consortium name="US DOE Joint Genome Institute (JGI-PGF)"/>
            <person name="Walter F."/>
            <person name="Albersmeier A."/>
            <person name="Kalinowski J."/>
            <person name="Ruckert C."/>
        </authorList>
    </citation>
    <scope>NUCLEOTIDE SEQUENCE</scope>
    <source>
        <strain evidence="4">JCM 4815</strain>
    </source>
</reference>
<comment type="caution">
    <text evidence="4">The sequence shown here is derived from an EMBL/GenBank/DDBJ whole genome shotgun (WGS) entry which is preliminary data.</text>
</comment>
<dbReference type="PANTHER" id="PTHR35526">
    <property type="entry name" value="ANTI-SIGMA-F FACTOR RSBW-RELATED"/>
    <property type="match status" value="1"/>
</dbReference>
<keyword evidence="1" id="KW-0808">Transferase</keyword>
<evidence type="ECO:0000313" key="5">
    <source>
        <dbReference type="Proteomes" id="UP000622166"/>
    </source>
</evidence>
<dbReference type="CDD" id="cd16936">
    <property type="entry name" value="HATPase_RsbW-like"/>
    <property type="match status" value="1"/>
</dbReference>
<dbReference type="InterPro" id="IPR003594">
    <property type="entry name" value="HATPase_dom"/>
</dbReference>
<dbReference type="SUPFAM" id="SSF55874">
    <property type="entry name" value="ATPase domain of HSP90 chaperone/DNA topoisomerase II/histidine kinase"/>
    <property type="match status" value="1"/>
</dbReference>
<feature type="region of interest" description="Disordered" evidence="2">
    <location>
        <begin position="91"/>
        <end position="120"/>
    </location>
</feature>
<gene>
    <name evidence="4" type="ORF">GCM10010365_61180</name>
</gene>
<keyword evidence="1" id="KW-0723">Serine/threonine-protein kinase</keyword>
<keyword evidence="1" id="KW-0418">Kinase</keyword>
<dbReference type="InterPro" id="IPR050267">
    <property type="entry name" value="Anti-sigma-factor_SerPK"/>
</dbReference>
<organism evidence="4 5">
    <name type="scientific">Streptomyces poonensis</name>
    <dbReference type="NCBI Taxonomy" id="68255"/>
    <lineage>
        <taxon>Bacteria</taxon>
        <taxon>Bacillati</taxon>
        <taxon>Actinomycetota</taxon>
        <taxon>Actinomycetes</taxon>
        <taxon>Kitasatosporales</taxon>
        <taxon>Streptomycetaceae</taxon>
        <taxon>Streptomyces</taxon>
    </lineage>
</organism>
<evidence type="ECO:0000256" key="1">
    <source>
        <dbReference type="ARBA" id="ARBA00022527"/>
    </source>
</evidence>
<dbReference type="GO" id="GO:0004674">
    <property type="term" value="F:protein serine/threonine kinase activity"/>
    <property type="evidence" value="ECO:0007669"/>
    <property type="project" value="UniProtKB-KW"/>
</dbReference>